<dbReference type="GO" id="GO:0016887">
    <property type="term" value="F:ATP hydrolysis activity"/>
    <property type="evidence" value="ECO:0007669"/>
    <property type="project" value="InterPro"/>
</dbReference>
<protein>
    <submittedName>
        <fullName evidence="8">ABC transporter ATP-binding protein</fullName>
    </submittedName>
</protein>
<evidence type="ECO:0000256" key="6">
    <source>
        <dbReference type="ARBA" id="ARBA00023136"/>
    </source>
</evidence>
<keyword evidence="5 8" id="KW-0067">ATP-binding</keyword>
<keyword evidence="3" id="KW-1003">Cell membrane</keyword>
<dbReference type="RefSeq" id="WP_102213763.1">
    <property type="nucleotide sequence ID" value="NZ_PNHF01000022.1"/>
</dbReference>
<keyword evidence="4" id="KW-0547">Nucleotide-binding</keyword>
<dbReference type="Proteomes" id="UP000235363">
    <property type="component" value="Unassembled WGS sequence"/>
</dbReference>
<evidence type="ECO:0000313" key="8">
    <source>
        <dbReference type="EMBL" id="PMC61718.1"/>
    </source>
</evidence>
<dbReference type="PROSITE" id="PS50893">
    <property type="entry name" value="ABC_TRANSPORTER_2"/>
    <property type="match status" value="1"/>
</dbReference>
<evidence type="ECO:0000256" key="3">
    <source>
        <dbReference type="ARBA" id="ARBA00022475"/>
    </source>
</evidence>
<dbReference type="EMBL" id="PNHF01000022">
    <property type="protein sequence ID" value="PMC61718.1"/>
    <property type="molecule type" value="Genomic_DNA"/>
</dbReference>
<keyword evidence="2" id="KW-0813">Transport</keyword>
<dbReference type="PANTHER" id="PTHR42788">
    <property type="entry name" value="TAURINE IMPORT ATP-BINDING PROTEIN-RELATED"/>
    <property type="match status" value="1"/>
</dbReference>
<dbReference type="InterPro" id="IPR003439">
    <property type="entry name" value="ABC_transporter-like_ATP-bd"/>
</dbReference>
<dbReference type="AlphaFoldDB" id="A0A2N6SXD0"/>
<evidence type="ECO:0000256" key="1">
    <source>
        <dbReference type="ARBA" id="ARBA00004202"/>
    </source>
</evidence>
<dbReference type="Pfam" id="PF00005">
    <property type="entry name" value="ABC_tran"/>
    <property type="match status" value="1"/>
</dbReference>
<dbReference type="SMART" id="SM00382">
    <property type="entry name" value="AAA"/>
    <property type="match status" value="1"/>
</dbReference>
<dbReference type="SUPFAM" id="SSF52540">
    <property type="entry name" value="P-loop containing nucleoside triphosphate hydrolases"/>
    <property type="match status" value="1"/>
</dbReference>
<reference evidence="8 9" key="1">
    <citation type="submission" date="2017-09" db="EMBL/GenBank/DDBJ databases">
        <title>Bacterial strain isolated from the female urinary microbiota.</title>
        <authorList>
            <person name="Thomas-White K."/>
            <person name="Kumar N."/>
            <person name="Forster S."/>
            <person name="Putonti C."/>
            <person name="Lawley T."/>
            <person name="Wolfe A.J."/>
        </authorList>
    </citation>
    <scope>NUCLEOTIDE SEQUENCE [LARGE SCALE GENOMIC DNA]</scope>
    <source>
        <strain evidence="8 9">UMB0908</strain>
    </source>
</reference>
<comment type="caution">
    <text evidence="8">The sequence shown here is derived from an EMBL/GenBank/DDBJ whole genome shotgun (WGS) entry which is preliminary data.</text>
</comment>
<organism evidence="8 9">
    <name type="scientific">Corynebacterium xerosis</name>
    <dbReference type="NCBI Taxonomy" id="1725"/>
    <lineage>
        <taxon>Bacteria</taxon>
        <taxon>Bacillati</taxon>
        <taxon>Actinomycetota</taxon>
        <taxon>Actinomycetes</taxon>
        <taxon>Mycobacteriales</taxon>
        <taxon>Corynebacteriaceae</taxon>
        <taxon>Corynebacterium</taxon>
    </lineage>
</organism>
<gene>
    <name evidence="8" type="ORF">CJ204_09440</name>
</gene>
<dbReference type="GO" id="GO:0005524">
    <property type="term" value="F:ATP binding"/>
    <property type="evidence" value="ECO:0007669"/>
    <property type="project" value="UniProtKB-KW"/>
</dbReference>
<evidence type="ECO:0000259" key="7">
    <source>
        <dbReference type="PROSITE" id="PS50893"/>
    </source>
</evidence>
<name>A0A2N6SXD0_9CORY</name>
<accession>A0A2N6SXD0</accession>
<dbReference type="InterPro" id="IPR050166">
    <property type="entry name" value="ABC_transporter_ATP-bind"/>
</dbReference>
<feature type="domain" description="ABC transporter" evidence="7">
    <location>
        <begin position="2"/>
        <end position="249"/>
    </location>
</feature>
<dbReference type="GO" id="GO:0005886">
    <property type="term" value="C:plasma membrane"/>
    <property type="evidence" value="ECO:0007669"/>
    <property type="project" value="UniProtKB-SubCell"/>
</dbReference>
<evidence type="ECO:0000256" key="2">
    <source>
        <dbReference type="ARBA" id="ARBA00022448"/>
    </source>
</evidence>
<dbReference type="InterPro" id="IPR003593">
    <property type="entry name" value="AAA+_ATPase"/>
</dbReference>
<keyword evidence="6" id="KW-0472">Membrane</keyword>
<evidence type="ECO:0000256" key="4">
    <source>
        <dbReference type="ARBA" id="ARBA00022741"/>
    </source>
</evidence>
<dbReference type="PANTHER" id="PTHR42788:SF7">
    <property type="entry name" value="NITRATE ABC TRANSPORTER ATP-BINDING PROTEIN"/>
    <property type="match status" value="1"/>
</dbReference>
<dbReference type="Gene3D" id="3.40.50.300">
    <property type="entry name" value="P-loop containing nucleotide triphosphate hydrolases"/>
    <property type="match status" value="1"/>
</dbReference>
<comment type="subcellular location">
    <subcellularLocation>
        <location evidence="1">Cell membrane</location>
        <topology evidence="1">Peripheral membrane protein</topology>
    </subcellularLocation>
</comment>
<evidence type="ECO:0000313" key="9">
    <source>
        <dbReference type="Proteomes" id="UP000235363"/>
    </source>
</evidence>
<evidence type="ECO:0000256" key="5">
    <source>
        <dbReference type="ARBA" id="ARBA00022840"/>
    </source>
</evidence>
<proteinExistence type="predicted"/>
<dbReference type="InterPro" id="IPR027417">
    <property type="entry name" value="P-loop_NTPase"/>
</dbReference>
<sequence>MLTIRNVSKTFFPNTANERHALVDVSLDLAEGDFVTVIGSNGAGKSTLLNAVSGRMPIDAGEISIDGVTLGRMPDHKRAKYIGRVFQDPLAGTAPSLTIEENLSLAYLRGKRRGLGLGLSKARREVFVEQLRSLELGLEDRLTAKVGLLSGGQRQALSLLMAGFTRPKIMLLDEHTAALDPQRAGLVTELTHKIVEDGGLTTLMVTHNMEQAIRLGNRLIMMHEGRIVYEASAEKKAQLTVHDLLQEFVKIKGATLSDKAFLG</sequence>